<dbReference type="GO" id="GO:0000150">
    <property type="term" value="F:DNA strand exchange activity"/>
    <property type="evidence" value="ECO:0007669"/>
    <property type="project" value="InterPro"/>
</dbReference>
<organism evidence="2">
    <name type="scientific">marine metagenome</name>
    <dbReference type="NCBI Taxonomy" id="408172"/>
    <lineage>
        <taxon>unclassified sequences</taxon>
        <taxon>metagenomes</taxon>
        <taxon>ecological metagenomes</taxon>
    </lineage>
</organism>
<feature type="non-terminal residue" evidence="2">
    <location>
        <position position="86"/>
    </location>
</feature>
<evidence type="ECO:0000259" key="1">
    <source>
        <dbReference type="Pfam" id="PF07508"/>
    </source>
</evidence>
<reference evidence="2" key="1">
    <citation type="submission" date="2018-05" db="EMBL/GenBank/DDBJ databases">
        <authorList>
            <person name="Lanie J.A."/>
            <person name="Ng W.-L."/>
            <person name="Kazmierczak K.M."/>
            <person name="Andrzejewski T.M."/>
            <person name="Davidsen T.M."/>
            <person name="Wayne K.J."/>
            <person name="Tettelin H."/>
            <person name="Glass J.I."/>
            <person name="Rusch D."/>
            <person name="Podicherti R."/>
            <person name="Tsui H.-C.T."/>
            <person name="Winkler M.E."/>
        </authorList>
    </citation>
    <scope>NUCLEOTIDE SEQUENCE</scope>
</reference>
<dbReference type="EMBL" id="UINC01228344">
    <property type="protein sequence ID" value="SVE59614.1"/>
    <property type="molecule type" value="Genomic_DNA"/>
</dbReference>
<gene>
    <name evidence="2" type="ORF">METZ01_LOCUS512468</name>
</gene>
<accession>A0A383ESR9</accession>
<dbReference type="GO" id="GO:0003677">
    <property type="term" value="F:DNA binding"/>
    <property type="evidence" value="ECO:0007669"/>
    <property type="project" value="InterPro"/>
</dbReference>
<dbReference type="Pfam" id="PF07508">
    <property type="entry name" value="Recombinase"/>
    <property type="match status" value="1"/>
</dbReference>
<dbReference type="InterPro" id="IPR011109">
    <property type="entry name" value="DNA_bind_recombinase_dom"/>
</dbReference>
<dbReference type="AlphaFoldDB" id="A0A383ESR9"/>
<name>A0A383ESR9_9ZZZZ</name>
<feature type="domain" description="Recombinase" evidence="1">
    <location>
        <begin position="21"/>
        <end position="67"/>
    </location>
</feature>
<protein>
    <recommendedName>
        <fullName evidence="1">Recombinase domain-containing protein</fullName>
    </recommendedName>
</protein>
<evidence type="ECO:0000313" key="2">
    <source>
        <dbReference type="EMBL" id="SVE59614.1"/>
    </source>
</evidence>
<proteinExistence type="predicted"/>
<sequence>MVLKTGNLLVGRYSEYQQFLYDTIFKLHHEGLNFQQIADWLNENDYPTVRGKMFRNNHVYSIVKKKRIRDEILNQQIEREYKNFDL</sequence>